<reference evidence="10 11" key="1">
    <citation type="submission" date="2016-07" db="EMBL/GenBank/DDBJ databases">
        <title>Pervasive Adenine N6-methylation of Active Genes in Fungi.</title>
        <authorList>
            <consortium name="DOE Joint Genome Institute"/>
            <person name="Mondo S.J."/>
            <person name="Dannebaum R.O."/>
            <person name="Kuo R.C."/>
            <person name="Labutti K."/>
            <person name="Haridas S."/>
            <person name="Kuo A."/>
            <person name="Salamov A."/>
            <person name="Ahrendt S.R."/>
            <person name="Lipzen A."/>
            <person name="Sullivan W."/>
            <person name="Andreopoulos W.B."/>
            <person name="Clum A."/>
            <person name="Lindquist E."/>
            <person name="Daum C."/>
            <person name="Ramamoorthy G.K."/>
            <person name="Gryganskyi A."/>
            <person name="Culley D."/>
            <person name="Magnuson J.K."/>
            <person name="James T.Y."/>
            <person name="O'Malley M.A."/>
            <person name="Stajich J.E."/>
            <person name="Spatafora J.W."/>
            <person name="Visel A."/>
            <person name="Grigoriev I.V."/>
        </authorList>
    </citation>
    <scope>NUCLEOTIDE SEQUENCE [LARGE SCALE GENOMIC DNA]</scope>
    <source>
        <strain evidence="10 11">12-1054</strain>
    </source>
</reference>
<comment type="similarity">
    <text evidence="7">Belongs to the chloroperoxidase family.</text>
</comment>
<proteinExistence type="inferred from homology"/>
<dbReference type="GO" id="GO:0004601">
    <property type="term" value="F:peroxidase activity"/>
    <property type="evidence" value="ECO:0007669"/>
    <property type="project" value="UniProtKB-KW"/>
</dbReference>
<keyword evidence="11" id="KW-1185">Reference proteome</keyword>
<dbReference type="Proteomes" id="UP000193685">
    <property type="component" value="Unassembled WGS sequence"/>
</dbReference>
<evidence type="ECO:0000313" key="10">
    <source>
        <dbReference type="EMBL" id="ORY77379.1"/>
    </source>
</evidence>
<keyword evidence="2 10" id="KW-0575">Peroxidase</keyword>
<organism evidence="10 11">
    <name type="scientific">Protomyces lactucae-debilis</name>
    <dbReference type="NCBI Taxonomy" id="2754530"/>
    <lineage>
        <taxon>Eukaryota</taxon>
        <taxon>Fungi</taxon>
        <taxon>Dikarya</taxon>
        <taxon>Ascomycota</taxon>
        <taxon>Taphrinomycotina</taxon>
        <taxon>Taphrinomycetes</taxon>
        <taxon>Taphrinales</taxon>
        <taxon>Protomycetaceae</taxon>
        <taxon>Protomyces</taxon>
    </lineage>
</organism>
<dbReference type="InterPro" id="IPR036851">
    <property type="entry name" value="Chloroperoxidase-like_sf"/>
</dbReference>
<dbReference type="OrthoDB" id="407298at2759"/>
<keyword evidence="8" id="KW-0732">Signal</keyword>
<dbReference type="PANTHER" id="PTHR33577:SF9">
    <property type="entry name" value="PEROXIDASE STCC"/>
    <property type="match status" value="1"/>
</dbReference>
<dbReference type="Pfam" id="PF01328">
    <property type="entry name" value="Peroxidase_2"/>
    <property type="match status" value="1"/>
</dbReference>
<keyword evidence="4" id="KW-0479">Metal-binding</keyword>
<dbReference type="InterPro" id="IPR000028">
    <property type="entry name" value="Chloroperoxidase"/>
</dbReference>
<dbReference type="RefSeq" id="XP_040723000.1">
    <property type="nucleotide sequence ID" value="XM_040871554.1"/>
</dbReference>
<dbReference type="GO" id="GO:0046872">
    <property type="term" value="F:metal ion binding"/>
    <property type="evidence" value="ECO:0007669"/>
    <property type="project" value="UniProtKB-KW"/>
</dbReference>
<evidence type="ECO:0000256" key="7">
    <source>
        <dbReference type="ARBA" id="ARBA00025795"/>
    </source>
</evidence>
<evidence type="ECO:0000256" key="8">
    <source>
        <dbReference type="SAM" id="SignalP"/>
    </source>
</evidence>
<evidence type="ECO:0000256" key="4">
    <source>
        <dbReference type="ARBA" id="ARBA00022723"/>
    </source>
</evidence>
<evidence type="ECO:0000256" key="2">
    <source>
        <dbReference type="ARBA" id="ARBA00022559"/>
    </source>
</evidence>
<evidence type="ECO:0000256" key="3">
    <source>
        <dbReference type="ARBA" id="ARBA00022617"/>
    </source>
</evidence>
<feature type="domain" description="Heme haloperoxidase family profile" evidence="9">
    <location>
        <begin position="22"/>
        <end position="230"/>
    </location>
</feature>
<dbReference type="PROSITE" id="PS51405">
    <property type="entry name" value="HEME_HALOPEROXIDASE"/>
    <property type="match status" value="1"/>
</dbReference>
<dbReference type="Gene3D" id="1.10.489.10">
    <property type="entry name" value="Chloroperoxidase-like"/>
    <property type="match status" value="1"/>
</dbReference>
<evidence type="ECO:0000259" key="9">
    <source>
        <dbReference type="PROSITE" id="PS51405"/>
    </source>
</evidence>
<evidence type="ECO:0000256" key="6">
    <source>
        <dbReference type="ARBA" id="ARBA00023004"/>
    </source>
</evidence>
<evidence type="ECO:0000256" key="5">
    <source>
        <dbReference type="ARBA" id="ARBA00023002"/>
    </source>
</evidence>
<dbReference type="OMA" id="CPAMNSL"/>
<keyword evidence="6" id="KW-0408">Iron</keyword>
<feature type="chain" id="PRO_5012711444" evidence="8">
    <location>
        <begin position="19"/>
        <end position="280"/>
    </location>
</feature>
<accession>A0A1Y2F0K4</accession>
<dbReference type="EMBL" id="MCFI01000020">
    <property type="protein sequence ID" value="ORY77379.1"/>
    <property type="molecule type" value="Genomic_DNA"/>
</dbReference>
<protein>
    <submittedName>
        <fullName evidence="10">Chloroperoxidase</fullName>
    </submittedName>
</protein>
<name>A0A1Y2F0K4_PROLT</name>
<dbReference type="AlphaFoldDB" id="A0A1Y2F0K4"/>
<keyword evidence="5" id="KW-0560">Oxidoreductase</keyword>
<dbReference type="SUPFAM" id="SSF47571">
    <property type="entry name" value="Cloroperoxidase"/>
    <property type="match status" value="1"/>
</dbReference>
<comment type="cofactor">
    <cofactor evidence="1">
        <name>heme b</name>
        <dbReference type="ChEBI" id="CHEBI:60344"/>
    </cofactor>
</comment>
<dbReference type="PANTHER" id="PTHR33577">
    <property type="entry name" value="STERIGMATOCYSTIN BIOSYNTHESIS PEROXIDASE STCC-RELATED"/>
    <property type="match status" value="1"/>
</dbReference>
<evidence type="ECO:0000313" key="11">
    <source>
        <dbReference type="Proteomes" id="UP000193685"/>
    </source>
</evidence>
<comment type="caution">
    <text evidence="10">The sequence shown here is derived from an EMBL/GenBank/DDBJ whole genome shotgun (WGS) entry which is preliminary data.</text>
</comment>
<dbReference type="STRING" id="56484.A0A1Y2F0K4"/>
<keyword evidence="3" id="KW-0349">Heme</keyword>
<dbReference type="GeneID" id="63788153"/>
<feature type="signal peptide" evidence="8">
    <location>
        <begin position="1"/>
        <end position="18"/>
    </location>
</feature>
<sequence>MLQTLAIFLVSSAGSVLGAAVNPHPWIPAGAGDVRSPCPALNALANHGFLPHNGRGMTVPILVQGLSEGLNVSPDFTIAIGSLGLTAGKRQLGAFDLDELQQHNFPIEHDASLSRQDTYFGSANPFNNATWQQYLAFFKDAEVVSISAASNGKYARVKDSQQRNPTFTYGPQQFVLSYGEVALYQSVLGNPLTGTPKTSYVRTFFEQERLPYEEGWTKSLIPTTLPSLVALVLQLNAANGEAIPEGVVLTTNTLKNAFSGLSVLTGLPIVGPVVGELLGA</sequence>
<evidence type="ECO:0000256" key="1">
    <source>
        <dbReference type="ARBA" id="ARBA00001970"/>
    </source>
</evidence>
<gene>
    <name evidence="10" type="ORF">BCR37DRAFT_394993</name>
</gene>